<dbReference type="Gene3D" id="1.10.150.390">
    <property type="match status" value="1"/>
</dbReference>
<keyword evidence="3 12" id="KW-0934">Plastid</keyword>
<proteinExistence type="inferred from homology"/>
<evidence type="ECO:0000259" key="11">
    <source>
        <dbReference type="Pfam" id="PF05000"/>
    </source>
</evidence>
<keyword evidence="8" id="KW-0804">Transcription</keyword>
<dbReference type="GO" id="GO:0046872">
    <property type="term" value="F:metal ion binding"/>
    <property type="evidence" value="ECO:0007669"/>
    <property type="project" value="UniProtKB-KW"/>
</dbReference>
<accession>A0A0G2T5V9</accession>
<dbReference type="GO" id="GO:0000428">
    <property type="term" value="C:DNA-directed RNA polymerase complex"/>
    <property type="evidence" value="ECO:0007669"/>
    <property type="project" value="UniProtKB-KW"/>
</dbReference>
<dbReference type="Pfam" id="PF05000">
    <property type="entry name" value="RNA_pol_Rpb1_4"/>
    <property type="match status" value="1"/>
</dbReference>
<evidence type="ECO:0000256" key="4">
    <source>
        <dbReference type="ARBA" id="ARBA00022679"/>
    </source>
</evidence>
<evidence type="ECO:0000256" key="6">
    <source>
        <dbReference type="ARBA" id="ARBA00022723"/>
    </source>
</evidence>
<feature type="domain" description="RNA polymerase Rpb1" evidence="10">
    <location>
        <begin position="1218"/>
        <end position="1297"/>
    </location>
</feature>
<evidence type="ECO:0000256" key="7">
    <source>
        <dbReference type="ARBA" id="ARBA00022833"/>
    </source>
</evidence>
<dbReference type="PANTHER" id="PTHR34995:SF1">
    <property type="entry name" value="DNA-DIRECTED RNA POLYMERASE SUBUNIT BETA"/>
    <property type="match status" value="1"/>
</dbReference>
<keyword evidence="5" id="KW-0548">Nucleotidyltransferase</keyword>
<dbReference type="FunFam" id="1.10.132.30:FF:000002">
    <property type="entry name" value="DNA-directed RNA polymerase subunit beta"/>
    <property type="match status" value="1"/>
</dbReference>
<dbReference type="NCBIfam" id="TIGR02388">
    <property type="entry name" value="rpoC2_cyan"/>
    <property type="match status" value="1"/>
</dbReference>
<dbReference type="CDD" id="cd02655">
    <property type="entry name" value="RNAP_beta'_C"/>
    <property type="match status" value="1"/>
</dbReference>
<dbReference type="GO" id="GO:0003677">
    <property type="term" value="F:DNA binding"/>
    <property type="evidence" value="ECO:0007669"/>
    <property type="project" value="InterPro"/>
</dbReference>
<dbReference type="InterPro" id="IPR012756">
    <property type="entry name" value="DNA-dir_RpoC2_beta_pp"/>
</dbReference>
<keyword evidence="2" id="KW-0240">DNA-directed RNA polymerase</keyword>
<keyword evidence="7" id="KW-0862">Zinc</keyword>
<evidence type="ECO:0000256" key="5">
    <source>
        <dbReference type="ARBA" id="ARBA00022695"/>
    </source>
</evidence>
<dbReference type="Pfam" id="PF04998">
    <property type="entry name" value="RNA_pol_Rpb1_5"/>
    <property type="match status" value="2"/>
</dbReference>
<dbReference type="Gene3D" id="1.10.274.100">
    <property type="entry name" value="RNA polymerase Rpb1, domain 3"/>
    <property type="match status" value="1"/>
</dbReference>
<dbReference type="HAMAP" id="MF_01324">
    <property type="entry name" value="RNApol_bact_RpoC2"/>
    <property type="match status" value="1"/>
</dbReference>
<evidence type="ECO:0000256" key="1">
    <source>
        <dbReference type="ARBA" id="ARBA00012418"/>
    </source>
</evidence>
<evidence type="ECO:0000256" key="8">
    <source>
        <dbReference type="ARBA" id="ARBA00023163"/>
    </source>
</evidence>
<evidence type="ECO:0000256" key="2">
    <source>
        <dbReference type="ARBA" id="ARBA00022478"/>
    </source>
</evidence>
<reference evidence="12" key="1">
    <citation type="submission" date="2014-05" db="EMBL/GenBank/DDBJ databases">
        <title>Coevolution between plastid and nuclear genomes in Geraniaceae.</title>
        <authorList>
            <person name="Zhang J."/>
            <person name="Ruhlman T.A."/>
            <person name="Sabir J."/>
            <person name="Blazier J.C."/>
            <person name="Jansen R.K."/>
        </authorList>
    </citation>
    <scope>NUCLEOTIDE SEQUENCE</scope>
</reference>
<organism evidence="12">
    <name type="scientific">Monsonia marlothii</name>
    <dbReference type="NCBI Taxonomy" id="163685"/>
    <lineage>
        <taxon>Eukaryota</taxon>
        <taxon>Viridiplantae</taxon>
        <taxon>Streptophyta</taxon>
        <taxon>Embryophyta</taxon>
        <taxon>Tracheophyta</taxon>
        <taxon>Spermatophyta</taxon>
        <taxon>Magnoliopsida</taxon>
        <taxon>eudicotyledons</taxon>
        <taxon>Gunneridae</taxon>
        <taxon>Pentapetalae</taxon>
        <taxon>rosids</taxon>
        <taxon>malvids</taxon>
        <taxon>Geraniales</taxon>
        <taxon>Geraniaceae</taxon>
        <taxon>Monsonia</taxon>
    </lineage>
</organism>
<evidence type="ECO:0000313" key="12">
    <source>
        <dbReference type="EMBL" id="AKF43124.1"/>
    </source>
</evidence>
<sequence length="1401" mass="158257">MTEGANRGGLVPERANLVFHNKVIDGAAIKRLIRRLIDHFGMGYTSHILDQVKTLGFQQATATSISLGIDDLLTIPSKGWLVQDAEQQSFLLEKHYHYGNVHAVEKLRQSVEIWYATSEYLRQEMNPNFRTTDPLNPVHVMSFSGARGSASQVHQLIGMRGLMSDPQGQMIDLPIQSNFREGLSLTEYIISSYGARKGVVDTAVRTSDAGYLTRRLVEVVQHLVVRRTDCGTTRGLSVSPRNGTVPERFFIQTLMGRVLADDIYLSARCIAVRNQDLGMSLVNQLISFQRQPISIRTPFTCRSTSWICRLCYGRSPTHGDLVELGEAVGIIAGQSIGEPGTQLTLRTFHTGGVFTGGTAEHVRAPFNGKIKFNEDLVHPARTRHGQPALLCYIDFSVTIESEDIIHSVPIPPKSLLLVQNDQYVESEQVIAEIRAGTSPPPFQDRVRKHIYSDSEGEMHWSTDVYHAPKNPSSNVHLLPKTSHLWILVGGSGPALFSIYKDQDQMSIHSLSAQGRYTPSLSVKNDQLRHKFFSLGLYGKNDGEGGRITIRNYSELNLSLLTARSNPPYPAILRENLDLLAKRRRKRFIIPFRSIQEHDREKERILCSDISIEILIPINGIFPRNGILAYFDHPRYKRRGSGITKYGTLGVDEIVQKEDCIDSRGVQEWQPKYQGKVDPLFFIPEEVHIFPDSSSIMVRNNSLVGVNTRITLNQRSRGGGLVRVERKRGWIRLQIFSGDIHFPEGADNISRHSGILIAPRIRQKNSKESKKSKNWIYVQQIRPTKKKSKNKKKSFVLLRPVVTYEIADGIKLARLFPQDLVQEMDNIQLRVVNYIRYGDGSFIRVISGTSIQLVRTCLFLNWDQDKKDSSMDMEEARASFVEVSTKGLIRDFLRIHLGKISYIRKRDDPSGSGLPSDNGPDHTNTNPFYSSYSKARVRQPLRQNQGTIRTPVNRNKECQSFLILSSSNCFQLGPFNDVKYHNAKKESSKRNTDPLIPIRKLSGPLGVIPQIANFSLCYHLITKNHISVMKYLQLDNLKQTFQVIHFFLMDENGRIYKPDPSSNIFLNPFNLNWYFLQHHYHHNYCEETSTIINLGQFICESLCIAKNGPRLKSGQVLIVQVGYVIIRSAKPYLAIPGATVHGHYGKILSAGGTLVTFLYKKSRSSDITQGLPKVERMFEVRSTDSISMNLKERAQGWNECITRILGIPWGFLIGAELTMAQSRISLVNEIQRVYRSQGVQIQNRHIEIIVRQITSKVLVSEDGMSNVFLPGELIGLLRAERTGRALEEGVSYRAILLGITRASLNTHSFLSEASFQETARVLAKSALRGRIDWLKGLKENVVLGEMIPVGTGFKVSSRQHKPLSLALETKKRSLFEGKVRNIFFYHRELVDSCSSKNCQDIA</sequence>
<dbReference type="GO" id="GO:0006351">
    <property type="term" value="P:DNA-templated transcription"/>
    <property type="evidence" value="ECO:0007669"/>
    <property type="project" value="InterPro"/>
</dbReference>
<evidence type="ECO:0000259" key="10">
    <source>
        <dbReference type="Pfam" id="PF04998"/>
    </source>
</evidence>
<protein>
    <recommendedName>
        <fullName evidence="1">DNA-directed RNA polymerase</fullName>
        <ecNumber evidence="1">2.7.7.6</ecNumber>
    </recommendedName>
</protein>
<gene>
    <name evidence="12" type="primary">rpoC2</name>
</gene>
<dbReference type="InterPro" id="IPR038120">
    <property type="entry name" value="Rpb1_funnel_sf"/>
</dbReference>
<keyword evidence="4" id="KW-0808">Transferase</keyword>
<feature type="domain" description="RNA polymerase Rpb1" evidence="11">
    <location>
        <begin position="103"/>
        <end position="180"/>
    </location>
</feature>
<feature type="domain" description="RNA polymerase Rpb1" evidence="10">
    <location>
        <begin position="182"/>
        <end position="374"/>
    </location>
</feature>
<dbReference type="Gene3D" id="1.10.132.30">
    <property type="match status" value="1"/>
</dbReference>
<evidence type="ECO:0000256" key="3">
    <source>
        <dbReference type="ARBA" id="ARBA00022640"/>
    </source>
</evidence>
<dbReference type="PANTHER" id="PTHR34995">
    <property type="entry name" value="DNA-DIRECTED RNA POLYMERASE SUBUNIT BETA"/>
    <property type="match status" value="1"/>
</dbReference>
<dbReference type="InterPro" id="IPR042102">
    <property type="entry name" value="RNA_pol_Rpb1_3_sf"/>
</dbReference>
<feature type="region of interest" description="Disordered" evidence="9">
    <location>
        <begin position="906"/>
        <end position="928"/>
    </location>
</feature>
<dbReference type="GO" id="GO:0003899">
    <property type="term" value="F:DNA-directed RNA polymerase activity"/>
    <property type="evidence" value="ECO:0007669"/>
    <property type="project" value="UniProtKB-EC"/>
</dbReference>
<evidence type="ECO:0000256" key="9">
    <source>
        <dbReference type="SAM" id="MobiDB-lite"/>
    </source>
</evidence>
<geneLocation type="plastid" evidence="12"/>
<keyword evidence="6" id="KW-0479">Metal-binding</keyword>
<dbReference type="EC" id="2.7.7.6" evidence="1"/>
<dbReference type="SUPFAM" id="SSF64484">
    <property type="entry name" value="beta and beta-prime subunits of DNA dependent RNA-polymerase"/>
    <property type="match status" value="1"/>
</dbReference>
<dbReference type="InterPro" id="IPR007081">
    <property type="entry name" value="RNA_pol_Rpb1_5"/>
</dbReference>
<dbReference type="EMBL" id="KJ916600">
    <property type="protein sequence ID" value="AKF43124.1"/>
    <property type="molecule type" value="Genomic_DNA"/>
</dbReference>
<name>A0A0G2T5V9_9ROSI</name>
<dbReference type="InterPro" id="IPR050254">
    <property type="entry name" value="RNA_pol_beta''_euk"/>
</dbReference>
<dbReference type="InterPro" id="IPR007083">
    <property type="entry name" value="RNA_pol_Rpb1_4"/>
</dbReference>
<dbReference type="Gene3D" id="1.10.1790.20">
    <property type="match status" value="1"/>
</dbReference>